<dbReference type="Proteomes" id="UP001054837">
    <property type="component" value="Unassembled WGS sequence"/>
</dbReference>
<dbReference type="AlphaFoldDB" id="A0AAV4PW22"/>
<accession>A0AAV4PW22</accession>
<proteinExistence type="predicted"/>
<reference evidence="2 3" key="1">
    <citation type="submission" date="2021-06" db="EMBL/GenBank/DDBJ databases">
        <title>Caerostris darwini draft genome.</title>
        <authorList>
            <person name="Kono N."/>
            <person name="Arakawa K."/>
        </authorList>
    </citation>
    <scope>NUCLEOTIDE SEQUENCE [LARGE SCALE GENOMIC DNA]</scope>
</reference>
<protein>
    <submittedName>
        <fullName evidence="2">Uncharacterized protein</fullName>
    </submittedName>
</protein>
<keyword evidence="3" id="KW-1185">Reference proteome</keyword>
<feature type="region of interest" description="Disordered" evidence="1">
    <location>
        <begin position="1"/>
        <end position="69"/>
    </location>
</feature>
<dbReference type="EMBL" id="BPLQ01003552">
    <property type="protein sequence ID" value="GIY01264.1"/>
    <property type="molecule type" value="Genomic_DNA"/>
</dbReference>
<gene>
    <name evidence="2" type="ORF">CDAR_213221</name>
</gene>
<evidence type="ECO:0000256" key="1">
    <source>
        <dbReference type="SAM" id="MobiDB-lite"/>
    </source>
</evidence>
<name>A0AAV4PW22_9ARAC</name>
<sequence length="95" mass="10494">MVSTEMDGSCNHLKGRAEPSSHVGPSSGEIAITFEFGSEESDRDGRGTESRYASFHPKPSNPQRHLKGSGDFPVVHDLLRRMTGKVFGSRYLEKQ</sequence>
<evidence type="ECO:0000313" key="3">
    <source>
        <dbReference type="Proteomes" id="UP001054837"/>
    </source>
</evidence>
<organism evidence="2 3">
    <name type="scientific">Caerostris darwini</name>
    <dbReference type="NCBI Taxonomy" id="1538125"/>
    <lineage>
        <taxon>Eukaryota</taxon>
        <taxon>Metazoa</taxon>
        <taxon>Ecdysozoa</taxon>
        <taxon>Arthropoda</taxon>
        <taxon>Chelicerata</taxon>
        <taxon>Arachnida</taxon>
        <taxon>Araneae</taxon>
        <taxon>Araneomorphae</taxon>
        <taxon>Entelegynae</taxon>
        <taxon>Araneoidea</taxon>
        <taxon>Araneidae</taxon>
        <taxon>Caerostris</taxon>
    </lineage>
</organism>
<comment type="caution">
    <text evidence="2">The sequence shown here is derived from an EMBL/GenBank/DDBJ whole genome shotgun (WGS) entry which is preliminary data.</text>
</comment>
<evidence type="ECO:0000313" key="2">
    <source>
        <dbReference type="EMBL" id="GIY01264.1"/>
    </source>
</evidence>